<reference evidence="3 4" key="1">
    <citation type="submission" date="2016-02" db="EMBL/GenBank/DDBJ databases">
        <title>Genome analysis of coral dinoflagellate symbionts highlights evolutionary adaptations to a symbiotic lifestyle.</title>
        <authorList>
            <person name="Aranda M."/>
            <person name="Li Y."/>
            <person name="Liew Y.J."/>
            <person name="Baumgarten S."/>
            <person name="Simakov O."/>
            <person name="Wilson M."/>
            <person name="Piel J."/>
            <person name="Ashoor H."/>
            <person name="Bougouffa S."/>
            <person name="Bajic V.B."/>
            <person name="Ryu T."/>
            <person name="Ravasi T."/>
            <person name="Bayer T."/>
            <person name="Micklem G."/>
            <person name="Kim H."/>
            <person name="Bhak J."/>
            <person name="Lajeunesse T.C."/>
            <person name="Voolstra C.R."/>
        </authorList>
    </citation>
    <scope>NUCLEOTIDE SEQUENCE [LARGE SCALE GENOMIC DNA]</scope>
    <source>
        <strain evidence="3 4">CCMP2467</strain>
    </source>
</reference>
<dbReference type="AlphaFoldDB" id="A0A1Q9F2K8"/>
<dbReference type="PROSITE" id="PS50157">
    <property type="entry name" value="ZINC_FINGER_C2H2_2"/>
    <property type="match status" value="1"/>
</dbReference>
<comment type="caution">
    <text evidence="3">The sequence shown here is derived from an EMBL/GenBank/DDBJ whole genome shotgun (WGS) entry which is preliminary data.</text>
</comment>
<feature type="domain" description="C2H2-type" evidence="2">
    <location>
        <begin position="105"/>
        <end position="133"/>
    </location>
</feature>
<evidence type="ECO:0000313" key="4">
    <source>
        <dbReference type="Proteomes" id="UP000186817"/>
    </source>
</evidence>
<dbReference type="Proteomes" id="UP000186817">
    <property type="component" value="Unassembled WGS sequence"/>
</dbReference>
<keyword evidence="1" id="KW-0862">Zinc</keyword>
<dbReference type="GO" id="GO:0008270">
    <property type="term" value="F:zinc ion binding"/>
    <property type="evidence" value="ECO:0007669"/>
    <property type="project" value="UniProtKB-KW"/>
</dbReference>
<name>A0A1Q9F2K8_SYMMI</name>
<gene>
    <name evidence="3" type="ORF">AK812_SmicGene2111</name>
</gene>
<keyword evidence="4" id="KW-1185">Reference proteome</keyword>
<organism evidence="3 4">
    <name type="scientific">Symbiodinium microadriaticum</name>
    <name type="common">Dinoflagellate</name>
    <name type="synonym">Zooxanthella microadriatica</name>
    <dbReference type="NCBI Taxonomy" id="2951"/>
    <lineage>
        <taxon>Eukaryota</taxon>
        <taxon>Sar</taxon>
        <taxon>Alveolata</taxon>
        <taxon>Dinophyceae</taxon>
        <taxon>Suessiales</taxon>
        <taxon>Symbiodiniaceae</taxon>
        <taxon>Symbiodinium</taxon>
    </lineage>
</organism>
<protein>
    <recommendedName>
        <fullName evidence="2">C2H2-type domain-containing protein</fullName>
    </recommendedName>
</protein>
<keyword evidence="1" id="KW-0479">Metal-binding</keyword>
<dbReference type="InterPro" id="IPR013087">
    <property type="entry name" value="Znf_C2H2_type"/>
</dbReference>
<dbReference type="Gene3D" id="3.30.160.60">
    <property type="entry name" value="Classic Zinc Finger"/>
    <property type="match status" value="1"/>
</dbReference>
<evidence type="ECO:0000256" key="1">
    <source>
        <dbReference type="PROSITE-ProRule" id="PRU00042"/>
    </source>
</evidence>
<proteinExistence type="predicted"/>
<dbReference type="EMBL" id="LSRX01000022">
    <property type="protein sequence ID" value="OLQ13918.1"/>
    <property type="molecule type" value="Genomic_DNA"/>
</dbReference>
<keyword evidence="1" id="KW-0863">Zinc-finger</keyword>
<dbReference type="PROSITE" id="PS00028">
    <property type="entry name" value="ZINC_FINGER_C2H2_1"/>
    <property type="match status" value="1"/>
</dbReference>
<evidence type="ECO:0000313" key="3">
    <source>
        <dbReference type="EMBL" id="OLQ13918.1"/>
    </source>
</evidence>
<evidence type="ECO:0000259" key="2">
    <source>
        <dbReference type="PROSITE" id="PS50157"/>
    </source>
</evidence>
<sequence>MVQTGPDLLWGVLQQEQQWFAVLRQDLELVRHYFPTLPSVTMEEWPSWWHYLKEQGSQFKYRVKKTLHQEHVKKCRQDAAIVGTWHFYRQLRARLPGTTRETTTWGCRGCAKTFRSKAGLGAHFYKTHGREAAHRKCVTGSICRACGKQFWSTERLGVHLRSSKTCVNRLWRGGHTVETALPGQGSRGHRMRAVEEYNLAPTCQLYEPEEEESDGVWPEVQKRASRETSEVLLEQRHWPHDSDLQDKLLAVLSRHPLYYSEECEILLRAGADADTLISAGESPWDEESSQRVVEVLQRSETWHQQVSNVMEAAAADEMSREMFQEKRMTIDWSPLLDLCRQEPSGKCTVEAALDDPLSFMPSQAQQVLLLTNELYSLQSARTASAWISRTNMYCILL</sequence>
<dbReference type="OrthoDB" id="10542914at2759"/>
<accession>A0A1Q9F2K8</accession>